<comment type="similarity">
    <text evidence="2">Belongs to the zinc-containing alcohol dehydrogenase family.</text>
</comment>
<dbReference type="GO" id="GO:0004022">
    <property type="term" value="F:alcohol dehydrogenase (NAD+) activity"/>
    <property type="evidence" value="ECO:0007669"/>
    <property type="project" value="TreeGrafter"/>
</dbReference>
<dbReference type="Gene3D" id="3.40.50.720">
    <property type="entry name" value="NAD(P)-binding Rossmann-like Domain"/>
    <property type="match status" value="1"/>
</dbReference>
<keyword evidence="5" id="KW-0560">Oxidoreductase</keyword>
<dbReference type="InParanoid" id="A0A316YH13"/>
<dbReference type="SUPFAM" id="SSF51735">
    <property type="entry name" value="NAD(P)-binding Rossmann-fold domains"/>
    <property type="match status" value="1"/>
</dbReference>
<gene>
    <name evidence="8" type="ORF">FA10DRAFT_164522</name>
</gene>
<keyword evidence="4" id="KW-0862">Zinc</keyword>
<dbReference type="RefSeq" id="XP_025375687.1">
    <property type="nucleotide sequence ID" value="XM_025518182.1"/>
</dbReference>
<dbReference type="InterPro" id="IPR011032">
    <property type="entry name" value="GroES-like_sf"/>
</dbReference>
<keyword evidence="9" id="KW-1185">Reference proteome</keyword>
<dbReference type="Pfam" id="PF08240">
    <property type="entry name" value="ADH_N"/>
    <property type="match status" value="1"/>
</dbReference>
<dbReference type="InterPro" id="IPR036291">
    <property type="entry name" value="NAD(P)-bd_dom_sf"/>
</dbReference>
<evidence type="ECO:0000259" key="7">
    <source>
        <dbReference type="Pfam" id="PF08240"/>
    </source>
</evidence>
<sequence length="322" mass="34827">MCHTDLQVLEGVYEDAGAHPGQIGSHEPAGIVVKLGPQAEKEGRVKVGDRVGSINTYGFCGECEMCKKQGAQLCENAKGLLGLTVDGGFAEYCKMDARVVGQIPEEIPFAEAAPLFCAGATIYGALKAIGIEKDQWLAIVGTGGGLGHLGVQYAKALGFKVVALDNRQEGLDVLDELPSHLRPDEKHLLAEDESKNGKLLEKLGSSFYKSNPGVDKIVICTEGKNLPRITQQFLRKGGVICDVGLPADGPLEVDSFSLSFKEQTIKGRLICTPAESQDMVNLHAKHGCRTYIEKTYPVEDIKQIVEHYQAKTLKGRIVMTFE</sequence>
<evidence type="ECO:0000256" key="4">
    <source>
        <dbReference type="ARBA" id="ARBA00022833"/>
    </source>
</evidence>
<comment type="cofactor">
    <cofactor evidence="1">
        <name>Zn(2+)</name>
        <dbReference type="ChEBI" id="CHEBI:29105"/>
    </cofactor>
</comment>
<dbReference type="GO" id="GO:0005737">
    <property type="term" value="C:cytoplasm"/>
    <property type="evidence" value="ECO:0007669"/>
    <property type="project" value="TreeGrafter"/>
</dbReference>
<dbReference type="SUPFAM" id="SSF50129">
    <property type="entry name" value="GroES-like"/>
    <property type="match status" value="1"/>
</dbReference>
<feature type="domain" description="Alcohol dehydrogenase-like N-terminal" evidence="7">
    <location>
        <begin position="1"/>
        <end position="105"/>
    </location>
</feature>
<accession>A0A316YH13</accession>
<dbReference type="Pfam" id="PF00107">
    <property type="entry name" value="ADH_zinc_N"/>
    <property type="match status" value="1"/>
</dbReference>
<feature type="domain" description="Alcohol dehydrogenase-like C-terminal" evidence="6">
    <location>
        <begin position="145"/>
        <end position="282"/>
    </location>
</feature>
<protein>
    <submittedName>
        <fullName evidence="8">GroES-like protein</fullName>
    </submittedName>
</protein>
<name>A0A316YH13_9BASI</name>
<dbReference type="GO" id="GO:0046872">
    <property type="term" value="F:metal ion binding"/>
    <property type="evidence" value="ECO:0007669"/>
    <property type="project" value="UniProtKB-KW"/>
</dbReference>
<dbReference type="InterPro" id="IPR013154">
    <property type="entry name" value="ADH-like_N"/>
</dbReference>
<dbReference type="Gene3D" id="3.90.180.10">
    <property type="entry name" value="Medium-chain alcohol dehydrogenases, catalytic domain"/>
    <property type="match status" value="1"/>
</dbReference>
<organism evidence="8 9">
    <name type="scientific">Acaromyces ingoldii</name>
    <dbReference type="NCBI Taxonomy" id="215250"/>
    <lineage>
        <taxon>Eukaryota</taxon>
        <taxon>Fungi</taxon>
        <taxon>Dikarya</taxon>
        <taxon>Basidiomycota</taxon>
        <taxon>Ustilaginomycotina</taxon>
        <taxon>Exobasidiomycetes</taxon>
        <taxon>Exobasidiales</taxon>
        <taxon>Cryptobasidiaceae</taxon>
        <taxon>Acaromyces</taxon>
    </lineage>
</organism>
<reference evidence="8 9" key="1">
    <citation type="journal article" date="2018" name="Mol. Biol. Evol.">
        <title>Broad Genomic Sampling Reveals a Smut Pathogenic Ancestry of the Fungal Clade Ustilaginomycotina.</title>
        <authorList>
            <person name="Kijpornyongpan T."/>
            <person name="Mondo S.J."/>
            <person name="Barry K."/>
            <person name="Sandor L."/>
            <person name="Lee J."/>
            <person name="Lipzen A."/>
            <person name="Pangilinan J."/>
            <person name="LaButti K."/>
            <person name="Hainaut M."/>
            <person name="Henrissat B."/>
            <person name="Grigoriev I.V."/>
            <person name="Spatafora J.W."/>
            <person name="Aime M.C."/>
        </authorList>
    </citation>
    <scope>NUCLEOTIDE SEQUENCE [LARGE SCALE GENOMIC DNA]</scope>
    <source>
        <strain evidence="8 9">MCA 4198</strain>
    </source>
</reference>
<evidence type="ECO:0000256" key="1">
    <source>
        <dbReference type="ARBA" id="ARBA00001947"/>
    </source>
</evidence>
<dbReference type="STRING" id="215250.A0A316YH13"/>
<dbReference type="GeneID" id="37040098"/>
<dbReference type="AlphaFoldDB" id="A0A316YH13"/>
<evidence type="ECO:0000256" key="3">
    <source>
        <dbReference type="ARBA" id="ARBA00022723"/>
    </source>
</evidence>
<evidence type="ECO:0000259" key="6">
    <source>
        <dbReference type="Pfam" id="PF00107"/>
    </source>
</evidence>
<dbReference type="PANTHER" id="PTHR42940:SF8">
    <property type="entry name" value="VACUOLAR PROTEIN SORTING-ASSOCIATED PROTEIN 11"/>
    <property type="match status" value="1"/>
</dbReference>
<dbReference type="Proteomes" id="UP000245768">
    <property type="component" value="Unassembled WGS sequence"/>
</dbReference>
<proteinExistence type="inferred from homology"/>
<dbReference type="PANTHER" id="PTHR42940">
    <property type="entry name" value="ALCOHOL DEHYDROGENASE 1-RELATED"/>
    <property type="match status" value="1"/>
</dbReference>
<evidence type="ECO:0000256" key="2">
    <source>
        <dbReference type="ARBA" id="ARBA00008072"/>
    </source>
</evidence>
<evidence type="ECO:0000256" key="5">
    <source>
        <dbReference type="ARBA" id="ARBA00023002"/>
    </source>
</evidence>
<dbReference type="InterPro" id="IPR013149">
    <property type="entry name" value="ADH-like_C"/>
</dbReference>
<keyword evidence="3" id="KW-0479">Metal-binding</keyword>
<evidence type="ECO:0000313" key="9">
    <source>
        <dbReference type="Proteomes" id="UP000245768"/>
    </source>
</evidence>
<dbReference type="OrthoDB" id="1879366at2759"/>
<dbReference type="EMBL" id="KZ819638">
    <property type="protein sequence ID" value="PWN88489.1"/>
    <property type="molecule type" value="Genomic_DNA"/>
</dbReference>
<evidence type="ECO:0000313" key="8">
    <source>
        <dbReference type="EMBL" id="PWN88489.1"/>
    </source>
</evidence>